<name>A0ABV8D0Z5_9STRE</name>
<dbReference type="PANTHER" id="PTHR47739">
    <property type="entry name" value="TRNA1(VAL) (ADENINE(37)-N6)-METHYLTRANSFERASE"/>
    <property type="match status" value="1"/>
</dbReference>
<dbReference type="CDD" id="cd10456">
    <property type="entry name" value="GIY-YIG_UPF0213"/>
    <property type="match status" value="1"/>
</dbReference>
<dbReference type="PANTHER" id="PTHR47739:SF1">
    <property type="entry name" value="TRNA1(VAL) (ADENINE(37)-N6)-METHYLTRANSFERASE"/>
    <property type="match status" value="1"/>
</dbReference>
<gene>
    <name evidence="2" type="ORF">ACFOSE_04160</name>
</gene>
<dbReference type="SUPFAM" id="SSF82771">
    <property type="entry name" value="GIY-YIG endonuclease"/>
    <property type="match status" value="1"/>
</dbReference>
<dbReference type="InterPro" id="IPR000305">
    <property type="entry name" value="GIY-YIG_endonuc"/>
</dbReference>
<dbReference type="InterPro" id="IPR050210">
    <property type="entry name" value="tRNA_Adenine-N(6)_MTase"/>
</dbReference>
<feature type="domain" description="GIY-YIG" evidence="1">
    <location>
        <begin position="250"/>
        <end position="326"/>
    </location>
</feature>
<dbReference type="InterPro" id="IPR007848">
    <property type="entry name" value="Small_mtfrase_dom"/>
</dbReference>
<dbReference type="Pfam" id="PF01541">
    <property type="entry name" value="GIY-YIG"/>
    <property type="match status" value="1"/>
</dbReference>
<organism evidence="2 3">
    <name type="scientific">Streptococcus dentapri</name>
    <dbReference type="NCBI Taxonomy" id="573564"/>
    <lineage>
        <taxon>Bacteria</taxon>
        <taxon>Bacillati</taxon>
        <taxon>Bacillota</taxon>
        <taxon>Bacilli</taxon>
        <taxon>Lactobacillales</taxon>
        <taxon>Streptococcaceae</taxon>
        <taxon>Streptococcus</taxon>
    </lineage>
</organism>
<dbReference type="PROSITE" id="PS00092">
    <property type="entry name" value="N6_MTASE"/>
    <property type="match status" value="1"/>
</dbReference>
<proteinExistence type="predicted"/>
<evidence type="ECO:0000313" key="3">
    <source>
        <dbReference type="Proteomes" id="UP001595901"/>
    </source>
</evidence>
<protein>
    <submittedName>
        <fullName evidence="2">GIY-YIG nuclease family protein</fullName>
    </submittedName>
</protein>
<dbReference type="EMBL" id="JBHSAC010000037">
    <property type="protein sequence ID" value="MFC3931977.1"/>
    <property type="molecule type" value="Genomic_DNA"/>
</dbReference>
<dbReference type="PROSITE" id="PS50164">
    <property type="entry name" value="GIY_YIG"/>
    <property type="match status" value="1"/>
</dbReference>
<dbReference type="InterPro" id="IPR035901">
    <property type="entry name" value="GIY-YIG_endonuc_sf"/>
</dbReference>
<evidence type="ECO:0000313" key="2">
    <source>
        <dbReference type="EMBL" id="MFC3931977.1"/>
    </source>
</evidence>
<dbReference type="Proteomes" id="UP001595901">
    <property type="component" value="Unassembled WGS sequence"/>
</dbReference>
<dbReference type="CDD" id="cd02440">
    <property type="entry name" value="AdoMet_MTases"/>
    <property type="match status" value="1"/>
</dbReference>
<dbReference type="InterPro" id="IPR002052">
    <property type="entry name" value="DNA_methylase_N6_adenine_CS"/>
</dbReference>
<dbReference type="Gene3D" id="3.40.50.150">
    <property type="entry name" value="Vaccinia Virus protein VP39"/>
    <property type="match status" value="1"/>
</dbReference>
<dbReference type="InterPro" id="IPR029063">
    <property type="entry name" value="SAM-dependent_MTases_sf"/>
</dbReference>
<sequence>MTKANLNKGERIDQLFSTDVKIIQNKEVFSYSVDSVLLSRFPKFPSKGLIVDLCSGNGAVGLFASTQTKAKIVAIELQPRLADMGQRSIELNNLQDQVSIVNDDLKNLMAHVPRSKVDLILCNPPYFKATETSKKNLSQHYLLARHEITTNLEEICQISQQALKTKGRLAMVHRPDRFLEIMETMRRYKLVPKRIQFVYPKADKEANMLLIEAIKDGSPDGITFLPPLIVHKDNGDYTDEIHDIYFGKNHKSYMYVLRCADDTLYTGYTTHLDKRLATHNAGKGAKYTKTRLPVELIYTEEFNHKNAAMSAEAKFKQKTRQQKLDYINKHQALTPKSHNHP</sequence>
<comment type="caution">
    <text evidence="2">The sequence shown here is derived from an EMBL/GenBank/DDBJ whole genome shotgun (WGS) entry which is preliminary data.</text>
</comment>
<evidence type="ECO:0000259" key="1">
    <source>
        <dbReference type="PROSITE" id="PS50164"/>
    </source>
</evidence>
<dbReference type="RefSeq" id="WP_380430892.1">
    <property type="nucleotide sequence ID" value="NZ_JBHSAC010000037.1"/>
</dbReference>
<reference evidence="3" key="1">
    <citation type="journal article" date="2019" name="Int. J. Syst. Evol. Microbiol.">
        <title>The Global Catalogue of Microorganisms (GCM) 10K type strain sequencing project: providing services to taxonomists for standard genome sequencing and annotation.</title>
        <authorList>
            <consortium name="The Broad Institute Genomics Platform"/>
            <consortium name="The Broad Institute Genome Sequencing Center for Infectious Disease"/>
            <person name="Wu L."/>
            <person name="Ma J."/>
        </authorList>
    </citation>
    <scope>NUCLEOTIDE SEQUENCE [LARGE SCALE GENOMIC DNA]</scope>
    <source>
        <strain evidence="3">CCUG 58728</strain>
    </source>
</reference>
<dbReference type="Pfam" id="PF05175">
    <property type="entry name" value="MTS"/>
    <property type="match status" value="1"/>
</dbReference>
<dbReference type="Gene3D" id="3.40.1440.10">
    <property type="entry name" value="GIY-YIG endonuclease"/>
    <property type="match status" value="1"/>
</dbReference>
<dbReference type="SUPFAM" id="SSF53335">
    <property type="entry name" value="S-adenosyl-L-methionine-dependent methyltransferases"/>
    <property type="match status" value="1"/>
</dbReference>
<accession>A0ABV8D0Z5</accession>
<keyword evidence="3" id="KW-1185">Reference proteome</keyword>